<evidence type="ECO:0000256" key="10">
    <source>
        <dbReference type="ARBA" id="ARBA00023239"/>
    </source>
</evidence>
<evidence type="ECO:0000256" key="11">
    <source>
        <dbReference type="PIRSR" id="PIRSR036565-2"/>
    </source>
</evidence>
<dbReference type="Proteomes" id="UP000752012">
    <property type="component" value="Unassembled WGS sequence"/>
</dbReference>
<accession>A0A969PVE1</accession>
<comment type="cofactor">
    <cofactor evidence="1">
        <name>a metal cation</name>
        <dbReference type="ChEBI" id="CHEBI:25213"/>
    </cofactor>
</comment>
<dbReference type="GO" id="GO:0000287">
    <property type="term" value="F:magnesium ion binding"/>
    <property type="evidence" value="ECO:0007669"/>
    <property type="project" value="InterPro"/>
</dbReference>
<dbReference type="GO" id="GO:0000949">
    <property type="term" value="P:aromatic amino acid family catabolic process to alcohol via Ehrlich pathway"/>
    <property type="evidence" value="ECO:0007669"/>
    <property type="project" value="TreeGrafter"/>
</dbReference>
<dbReference type="InterPro" id="IPR012110">
    <property type="entry name" value="PDC/IPDC-like"/>
</dbReference>
<feature type="domain" description="Thiamine pyrophosphate enzyme central" evidence="13">
    <location>
        <begin position="195"/>
        <end position="311"/>
    </location>
</feature>
<sequence>MTTIAKLVFDCLRDAGVITVFGVPGDYNFTLYDELETRDDIRMITNRNELNAGYAADGYARVKGAGAILTAFGVGDLSAMNATAGAFSEQVPIIHIAGSPDSAAHEEGKLVHHTLMNGDLDVFRRMHENVTVKAVRITEDNAAEEIPLAVQQAVEKRLPVYLDIPQDVAEATIDLPEPLAGTEQEAINSEWAADAIYKALSETDRAVLLVDLLTSRYFLEDAVIAFSRHYQLPTAQSMQAKSAFPESDPHYIGTYGGQFGEEDVTSFIEKSEVIVTAGLLLSDFNTAKFTAELPEEKRIDLYHDHVVIFGDIIEEAPMIRVLEELMKKEELAFHQKPLQQKEKRTFTEDDPLQTDIYYQLLSEAIASGDVVSVDTGTLSYGMPYVPLSDNVRMIAQGSWQSIGYALPAALGAAAAGRDGHTWCLIGDGAAQLTFQELSTFTAEDLDVTVILLNNKGYTVERKLHPPRPDASYNDIPEWDYQKLVEGFAPDFKYASVKTAGDLQKVLQSGEKKRFIELIVEDWTDAPMHLNKLNETLRS</sequence>
<dbReference type="CDD" id="cd07038">
    <property type="entry name" value="TPP_PYR_PDC_IPDC_like"/>
    <property type="match status" value="1"/>
</dbReference>
<dbReference type="AlphaFoldDB" id="A0A969PVE1"/>
<dbReference type="InterPro" id="IPR029061">
    <property type="entry name" value="THDP-binding"/>
</dbReference>
<comment type="caution">
    <text evidence="16">The sequence shown here is derived from an EMBL/GenBank/DDBJ whole genome shotgun (WGS) entry which is preliminary data.</text>
</comment>
<evidence type="ECO:0000256" key="8">
    <source>
        <dbReference type="ARBA" id="ARBA00022842"/>
    </source>
</evidence>
<keyword evidence="9 12" id="KW-0786">Thiamine pyrophosphate</keyword>
<organism evidence="16 17">
    <name type="scientific">Alkalicoccus luteus</name>
    <dbReference type="NCBI Taxonomy" id="1237094"/>
    <lineage>
        <taxon>Bacteria</taxon>
        <taxon>Bacillati</taxon>
        <taxon>Bacillota</taxon>
        <taxon>Bacilli</taxon>
        <taxon>Bacillales</taxon>
        <taxon>Bacillaceae</taxon>
        <taxon>Alkalicoccus</taxon>
    </lineage>
</organism>
<dbReference type="InterPro" id="IPR047213">
    <property type="entry name" value="TPP_PYR_PDC_IPDC-like"/>
</dbReference>
<feature type="binding site" evidence="11">
    <location>
        <position position="454"/>
    </location>
    <ligand>
        <name>Mg(2+)</name>
        <dbReference type="ChEBI" id="CHEBI:18420"/>
    </ligand>
</feature>
<feature type="binding site" evidence="11">
    <location>
        <position position="427"/>
    </location>
    <ligand>
        <name>Mg(2+)</name>
        <dbReference type="ChEBI" id="CHEBI:18420"/>
    </ligand>
</feature>
<dbReference type="InterPro" id="IPR012000">
    <property type="entry name" value="Thiamin_PyroP_enz_cen_dom"/>
</dbReference>
<evidence type="ECO:0000256" key="9">
    <source>
        <dbReference type="ARBA" id="ARBA00023052"/>
    </source>
</evidence>
<dbReference type="SUPFAM" id="SSF52467">
    <property type="entry name" value="DHS-like NAD/FAD-binding domain"/>
    <property type="match status" value="1"/>
</dbReference>
<keyword evidence="7" id="KW-0210">Decarboxylase</keyword>
<feature type="domain" description="Thiamine pyrophosphate enzyme N-terminal TPP-binding" evidence="15">
    <location>
        <begin position="3"/>
        <end position="106"/>
    </location>
</feature>
<dbReference type="Pfam" id="PF02776">
    <property type="entry name" value="TPP_enzyme_N"/>
    <property type="match status" value="1"/>
</dbReference>
<feature type="binding site" evidence="11">
    <location>
        <position position="456"/>
    </location>
    <ligand>
        <name>Mg(2+)</name>
        <dbReference type="ChEBI" id="CHEBI:18420"/>
    </ligand>
</feature>
<dbReference type="SUPFAM" id="SSF52518">
    <property type="entry name" value="Thiamin diphosphate-binding fold (THDP-binding)"/>
    <property type="match status" value="2"/>
</dbReference>
<evidence type="ECO:0000259" key="15">
    <source>
        <dbReference type="Pfam" id="PF02776"/>
    </source>
</evidence>
<evidence type="ECO:0000256" key="6">
    <source>
        <dbReference type="ARBA" id="ARBA00022723"/>
    </source>
</evidence>
<dbReference type="GO" id="GO:0004737">
    <property type="term" value="F:pyruvate decarboxylase activity"/>
    <property type="evidence" value="ECO:0007669"/>
    <property type="project" value="TreeGrafter"/>
</dbReference>
<dbReference type="InterPro" id="IPR011766">
    <property type="entry name" value="TPP_enzyme_TPP-bd"/>
</dbReference>
<evidence type="ECO:0000256" key="3">
    <source>
        <dbReference type="ARBA" id="ARBA00002938"/>
    </source>
</evidence>
<name>A0A969PVE1_9BACI</name>
<evidence type="ECO:0000256" key="1">
    <source>
        <dbReference type="ARBA" id="ARBA00001920"/>
    </source>
</evidence>
<dbReference type="Gene3D" id="3.40.50.970">
    <property type="match status" value="2"/>
</dbReference>
<dbReference type="Gene3D" id="3.40.50.1220">
    <property type="entry name" value="TPP-binding domain"/>
    <property type="match status" value="1"/>
</dbReference>
<evidence type="ECO:0000313" key="16">
    <source>
        <dbReference type="EMBL" id="NJP38628.1"/>
    </source>
</evidence>
<protein>
    <recommendedName>
        <fullName evidence="5">Alpha-keto-acid decarboxylase</fullName>
    </recommendedName>
</protein>
<keyword evidence="6 11" id="KW-0479">Metal-binding</keyword>
<feature type="domain" description="Thiamine pyrophosphate enzyme TPP-binding" evidence="14">
    <location>
        <begin position="375"/>
        <end position="509"/>
    </location>
</feature>
<evidence type="ECO:0000259" key="13">
    <source>
        <dbReference type="Pfam" id="PF00205"/>
    </source>
</evidence>
<dbReference type="InterPro" id="IPR012001">
    <property type="entry name" value="Thiamin_PyroP_enz_TPP-bd_dom"/>
</dbReference>
<evidence type="ECO:0000259" key="14">
    <source>
        <dbReference type="Pfam" id="PF02775"/>
    </source>
</evidence>
<dbReference type="InterPro" id="IPR029035">
    <property type="entry name" value="DHS-like_NAD/FAD-binding_dom"/>
</dbReference>
<evidence type="ECO:0000256" key="2">
    <source>
        <dbReference type="ARBA" id="ARBA00001964"/>
    </source>
</evidence>
<dbReference type="PIRSF" id="PIRSF036565">
    <property type="entry name" value="Pyruvt_ip_decrb"/>
    <property type="match status" value="1"/>
</dbReference>
<keyword evidence="8 11" id="KW-0460">Magnesium</keyword>
<comment type="function">
    <text evidence="3">Decarboxylates branched-chain and aromatic alpha-keto acids to aldehydes.</text>
</comment>
<evidence type="ECO:0000313" key="17">
    <source>
        <dbReference type="Proteomes" id="UP000752012"/>
    </source>
</evidence>
<reference evidence="16 17" key="1">
    <citation type="submission" date="2020-03" db="EMBL/GenBank/DDBJ databases">
        <title>Assessment of the enzymatic potential of alkaline-tolerant lipase obtained from Bacillus luteus H11 (technogenic soil) for the bioremediation of saline soils contaminated with petroleum substances.</title>
        <authorList>
            <person name="Kalwasinska A."/>
        </authorList>
    </citation>
    <scope>NUCLEOTIDE SEQUENCE [LARGE SCALE GENOMIC DNA]</scope>
    <source>
        <strain evidence="16 17">H11</strain>
    </source>
</reference>
<dbReference type="EMBL" id="JAATHJ010000026">
    <property type="protein sequence ID" value="NJP38628.1"/>
    <property type="molecule type" value="Genomic_DNA"/>
</dbReference>
<evidence type="ECO:0000256" key="5">
    <source>
        <dbReference type="ARBA" id="ARBA00020054"/>
    </source>
</evidence>
<comment type="similarity">
    <text evidence="4 12">Belongs to the TPP enzyme family.</text>
</comment>
<keyword evidence="10" id="KW-0456">Lyase</keyword>
<dbReference type="PANTHER" id="PTHR43452:SF30">
    <property type="entry name" value="PYRUVATE DECARBOXYLASE ISOZYME 1-RELATED"/>
    <property type="match status" value="1"/>
</dbReference>
<evidence type="ECO:0000256" key="7">
    <source>
        <dbReference type="ARBA" id="ARBA00022793"/>
    </source>
</evidence>
<evidence type="ECO:0000256" key="12">
    <source>
        <dbReference type="RuleBase" id="RU362132"/>
    </source>
</evidence>
<dbReference type="RefSeq" id="WP_168008300.1">
    <property type="nucleotide sequence ID" value="NZ_JAATHJ010000026.1"/>
</dbReference>
<dbReference type="Pfam" id="PF00205">
    <property type="entry name" value="TPP_enzyme_M"/>
    <property type="match status" value="1"/>
</dbReference>
<dbReference type="GO" id="GO:0005829">
    <property type="term" value="C:cytosol"/>
    <property type="evidence" value="ECO:0007669"/>
    <property type="project" value="TreeGrafter"/>
</dbReference>
<comment type="cofactor">
    <cofactor evidence="11">
        <name>Mg(2+)</name>
        <dbReference type="ChEBI" id="CHEBI:18420"/>
    </cofactor>
    <text evidence="11">Binds 1 Mg(2+) per subunit.</text>
</comment>
<gene>
    <name evidence="16" type="ORF">HCN83_13685</name>
</gene>
<proteinExistence type="inferred from homology"/>
<evidence type="ECO:0000256" key="4">
    <source>
        <dbReference type="ARBA" id="ARBA00007812"/>
    </source>
</evidence>
<keyword evidence="17" id="KW-1185">Reference proteome</keyword>
<dbReference type="PANTHER" id="PTHR43452">
    <property type="entry name" value="PYRUVATE DECARBOXYLASE"/>
    <property type="match status" value="1"/>
</dbReference>
<dbReference type="Pfam" id="PF02775">
    <property type="entry name" value="TPP_enzyme_C"/>
    <property type="match status" value="1"/>
</dbReference>
<comment type="cofactor">
    <cofactor evidence="2">
        <name>thiamine diphosphate</name>
        <dbReference type="ChEBI" id="CHEBI:58937"/>
    </cofactor>
</comment>
<dbReference type="GO" id="GO:0030976">
    <property type="term" value="F:thiamine pyrophosphate binding"/>
    <property type="evidence" value="ECO:0007669"/>
    <property type="project" value="InterPro"/>
</dbReference>